<evidence type="ECO:0000256" key="3">
    <source>
        <dbReference type="HAMAP-Rule" id="MF_00272"/>
    </source>
</evidence>
<name>A0ABU8ZPU8_9BIFI</name>
<comment type="cofactor">
    <cofactor evidence="3">
        <name>(R)-lipoate</name>
        <dbReference type="ChEBI" id="CHEBI:83088"/>
    </cofactor>
    <text evidence="3">Binds 1 lipoyl cofactor covalently.</text>
</comment>
<evidence type="ECO:0000256" key="2">
    <source>
        <dbReference type="ARBA" id="ARBA00022823"/>
    </source>
</evidence>
<feature type="modified residue" description="N6-lipoyllysine" evidence="3">
    <location>
        <position position="74"/>
    </location>
</feature>
<dbReference type="Gene3D" id="2.40.50.100">
    <property type="match status" value="1"/>
</dbReference>
<comment type="function">
    <text evidence="3">The glycine cleavage system catalyzes the degradation of glycine. The H protein shuttles the methylamine group of glycine from the P protein to the T protein.</text>
</comment>
<keyword evidence="6" id="KW-1185">Reference proteome</keyword>
<dbReference type="Pfam" id="PF01597">
    <property type="entry name" value="GCV_H"/>
    <property type="match status" value="1"/>
</dbReference>
<dbReference type="InterPro" id="IPR002930">
    <property type="entry name" value="GCV_H"/>
</dbReference>
<gene>
    <name evidence="3 5" type="primary">gcvH</name>
    <name evidence="5" type="ORF">V8P97_05915</name>
</gene>
<dbReference type="NCBIfam" id="NF002270">
    <property type="entry name" value="PRK01202.1"/>
    <property type="match status" value="1"/>
</dbReference>
<dbReference type="InterPro" id="IPR017453">
    <property type="entry name" value="GCV_H_sub"/>
</dbReference>
<dbReference type="CDD" id="cd06848">
    <property type="entry name" value="GCS_H"/>
    <property type="match status" value="1"/>
</dbReference>
<evidence type="ECO:0000256" key="1">
    <source>
        <dbReference type="ARBA" id="ARBA00009249"/>
    </source>
</evidence>
<dbReference type="PROSITE" id="PS50968">
    <property type="entry name" value="BIOTINYL_LIPOYL"/>
    <property type="match status" value="1"/>
</dbReference>
<feature type="domain" description="Lipoyl-binding" evidence="4">
    <location>
        <begin position="33"/>
        <end position="115"/>
    </location>
</feature>
<evidence type="ECO:0000313" key="6">
    <source>
        <dbReference type="Proteomes" id="UP001373159"/>
    </source>
</evidence>
<evidence type="ECO:0000313" key="5">
    <source>
        <dbReference type="EMBL" id="MEK0306995.1"/>
    </source>
</evidence>
<dbReference type="PROSITE" id="PS00189">
    <property type="entry name" value="LIPOYL"/>
    <property type="match status" value="1"/>
</dbReference>
<dbReference type="Proteomes" id="UP001373159">
    <property type="component" value="Unassembled WGS sequence"/>
</dbReference>
<dbReference type="SUPFAM" id="SSF51230">
    <property type="entry name" value="Single hybrid motif"/>
    <property type="match status" value="1"/>
</dbReference>
<keyword evidence="2 3" id="KW-0450">Lipoyl</keyword>
<dbReference type="EMBL" id="JBANBB010000001">
    <property type="protein sequence ID" value="MEK0306995.1"/>
    <property type="molecule type" value="Genomic_DNA"/>
</dbReference>
<dbReference type="InterPro" id="IPR011053">
    <property type="entry name" value="Single_hybrid_motif"/>
</dbReference>
<comment type="subunit">
    <text evidence="3">The glycine cleavage system is composed of four proteins: P, T, L and H.</text>
</comment>
<evidence type="ECO:0000259" key="4">
    <source>
        <dbReference type="PROSITE" id="PS50968"/>
    </source>
</evidence>
<dbReference type="InterPro" id="IPR000089">
    <property type="entry name" value="Biotin_lipoyl"/>
</dbReference>
<comment type="similarity">
    <text evidence="1 3">Belongs to the GcvH family.</text>
</comment>
<dbReference type="NCBIfam" id="TIGR00527">
    <property type="entry name" value="gcvH"/>
    <property type="match status" value="1"/>
</dbReference>
<organism evidence="5 6">
    <name type="scientific">Bifidobacterium favimelis</name>
    <dbReference type="NCBI Taxonomy" id="3122979"/>
    <lineage>
        <taxon>Bacteria</taxon>
        <taxon>Bacillati</taxon>
        <taxon>Actinomycetota</taxon>
        <taxon>Actinomycetes</taxon>
        <taxon>Bifidobacteriales</taxon>
        <taxon>Bifidobacteriaceae</taxon>
        <taxon>Bifidobacterium</taxon>
    </lineage>
</organism>
<reference evidence="5 6" key="1">
    <citation type="submission" date="2024-02" db="EMBL/GenBank/DDBJ databases">
        <title>Bifidobacterium honeyensis sp. nov., isolated from the comb honey.</title>
        <authorList>
            <person name="Liu W."/>
            <person name="Li Y."/>
        </authorList>
    </citation>
    <scope>NUCLEOTIDE SEQUENCE [LARGE SCALE GENOMIC DNA]</scope>
    <source>
        <strain evidence="5 6">IMAU50988</strain>
    </source>
</reference>
<dbReference type="RefSeq" id="WP_340469571.1">
    <property type="nucleotide sequence ID" value="NZ_JBANBB010000001.1"/>
</dbReference>
<dbReference type="PANTHER" id="PTHR11715">
    <property type="entry name" value="GLYCINE CLEAVAGE SYSTEM H PROTEIN"/>
    <property type="match status" value="1"/>
</dbReference>
<dbReference type="HAMAP" id="MF_00272">
    <property type="entry name" value="GcvH"/>
    <property type="match status" value="1"/>
</dbReference>
<proteinExistence type="inferred from homology"/>
<dbReference type="InterPro" id="IPR003016">
    <property type="entry name" value="2-oxoA_DH_lipoyl-BS"/>
</dbReference>
<protein>
    <recommendedName>
        <fullName evidence="3">Glycine cleavage system H protein</fullName>
    </recommendedName>
</protein>
<accession>A0ABU8ZPU8</accession>
<dbReference type="InterPro" id="IPR033753">
    <property type="entry name" value="GCV_H/Fam206"/>
</dbReference>
<comment type="caution">
    <text evidence="5">The sequence shown here is derived from an EMBL/GenBank/DDBJ whole genome shotgun (WGS) entry which is preliminary data.</text>
</comment>
<dbReference type="PANTHER" id="PTHR11715:SF3">
    <property type="entry name" value="GLYCINE CLEAVAGE SYSTEM H PROTEIN-RELATED"/>
    <property type="match status" value="1"/>
</dbReference>
<sequence length="137" mass="15057">MNEENSEQVTNLEVPDHLLYSQDHVWVDTSSSPAVMGVTEYAEEQLGDLVFLDLPEVGTRVQAGDEVVELESSKAVEPLVTPVSGTITYVNRDASDDPGVINSDPYGEGWIMKLELEDEEPELMTAKEYGALIARLS</sequence>